<name>M9SL94_METAX</name>
<accession>M9SL94</accession>
<evidence type="ECO:0000256" key="1">
    <source>
        <dbReference type="SAM" id="MobiDB-lite"/>
    </source>
</evidence>
<evidence type="ECO:0000313" key="2">
    <source>
        <dbReference type="EMBL" id="AGI86217.1"/>
    </source>
</evidence>
<feature type="compositionally biased region" description="Basic residues" evidence="1">
    <location>
        <begin position="51"/>
        <end position="61"/>
    </location>
</feature>
<dbReference type="KEGG" id="max:MMALV_14940"/>
<organism evidence="2 3">
    <name type="scientific">Methanomethylophilus alvi (strain Mx1201)</name>
    <dbReference type="NCBI Taxonomy" id="1236689"/>
    <lineage>
        <taxon>Archaea</taxon>
        <taxon>Methanobacteriati</taxon>
        <taxon>Thermoplasmatota</taxon>
        <taxon>Thermoplasmata</taxon>
        <taxon>Methanomassiliicoccales</taxon>
        <taxon>Methanomethylophilaceae</taxon>
        <taxon>Methanomethylophilus</taxon>
    </lineage>
</organism>
<feature type="region of interest" description="Disordered" evidence="1">
    <location>
        <begin position="38"/>
        <end position="61"/>
    </location>
</feature>
<dbReference type="AlphaFoldDB" id="M9SL94"/>
<evidence type="ECO:0000313" key="3">
    <source>
        <dbReference type="Proteomes" id="UP000012672"/>
    </source>
</evidence>
<protein>
    <submittedName>
        <fullName evidence="2">Uncharacterized protein</fullName>
    </submittedName>
</protein>
<dbReference type="EMBL" id="CP004049">
    <property type="protein sequence ID" value="AGI86217.1"/>
    <property type="molecule type" value="Genomic_DNA"/>
</dbReference>
<dbReference type="STRING" id="1236689.MMALV_14940"/>
<sequence>MLYQHPLSALIQGRHVFRICTLTLKLVLGLTLSDDQTCDHSPGKGYVRGPRVVRRHPSRSV</sequence>
<dbReference type="Proteomes" id="UP000012672">
    <property type="component" value="Chromosome"/>
</dbReference>
<dbReference type="HOGENOM" id="CLU_2911305_0_0_2"/>
<gene>
    <name evidence="2" type="ORF">MMALV_14940</name>
</gene>
<reference evidence="2 3" key="1">
    <citation type="journal article" date="2012" name="J. Bacteriol.">
        <title>Genome sequence of 'Candidatus Methanomethylophilus alvus' Mx1201, a methanogenic archaeon from the human gut belonging to a seventh order of methanogens.</title>
        <authorList>
            <person name="Borrel G."/>
            <person name="Harris H.M."/>
            <person name="Tottey W."/>
            <person name="Mihajlovski A."/>
            <person name="Parisot N."/>
            <person name="Peyretaillade E."/>
            <person name="Peyret P."/>
            <person name="Gribaldo S."/>
            <person name="O'Toole P.W."/>
            <person name="Brugere J.F."/>
        </authorList>
    </citation>
    <scope>NUCLEOTIDE SEQUENCE [LARGE SCALE GENOMIC DNA]</scope>
    <source>
        <strain evidence="2 3">Mx1201</strain>
    </source>
</reference>
<dbReference type="InParanoid" id="M9SL94"/>
<keyword evidence="3" id="KW-1185">Reference proteome</keyword>
<proteinExistence type="predicted"/>